<dbReference type="EMBL" id="POSK01000003">
    <property type="protein sequence ID" value="PNI05560.1"/>
    <property type="molecule type" value="Genomic_DNA"/>
</dbReference>
<protein>
    <submittedName>
        <fullName evidence="1">Uncharacterized protein</fullName>
    </submittedName>
</protein>
<organism evidence="1 2">
    <name type="scientific">Vibrio diazotrophicus</name>
    <dbReference type="NCBI Taxonomy" id="685"/>
    <lineage>
        <taxon>Bacteria</taxon>
        <taxon>Pseudomonadati</taxon>
        <taxon>Pseudomonadota</taxon>
        <taxon>Gammaproteobacteria</taxon>
        <taxon>Vibrionales</taxon>
        <taxon>Vibrionaceae</taxon>
        <taxon>Vibrio</taxon>
    </lineage>
</organism>
<dbReference type="Proteomes" id="UP000236449">
    <property type="component" value="Unassembled WGS sequence"/>
</dbReference>
<evidence type="ECO:0000313" key="2">
    <source>
        <dbReference type="Proteomes" id="UP000236449"/>
    </source>
</evidence>
<gene>
    <name evidence="1" type="ORF">C1N32_05520</name>
</gene>
<evidence type="ECO:0000313" key="1">
    <source>
        <dbReference type="EMBL" id="PNI05560.1"/>
    </source>
</evidence>
<name>A0A2J8I4W4_VIBDI</name>
<dbReference type="AlphaFoldDB" id="A0A2J8I4W4"/>
<dbReference type="RefSeq" id="WP_102965639.1">
    <property type="nucleotide sequence ID" value="NZ_POSK01000003.1"/>
</dbReference>
<accession>A0A2J8I4W4</accession>
<comment type="caution">
    <text evidence="1">The sequence shown here is derived from an EMBL/GenBank/DDBJ whole genome shotgun (WGS) entry which is preliminary data.</text>
</comment>
<sequence>MNYLRSPLAINEIKAISQFSISVSIGEFLNKKEIRNQHIESHLLKIMKMNEKSGHPLNIGSLNGMDINFENAFLKVKDHVKMIEETNDYLSKIPLKILFIELFNFHKNILSEIDI</sequence>
<proteinExistence type="predicted"/>
<reference evidence="1 2" key="1">
    <citation type="submission" date="2018-01" db="EMBL/GenBank/DDBJ databases">
        <title>Draft genome sequences of six Vibrio diazotrophicus strains isolated from deep-sea sediments of the Baltic Sea.</title>
        <authorList>
            <person name="Castillo D."/>
            <person name="Vandieken V."/>
            <person name="Chiang O."/>
            <person name="Middelboe M."/>
        </authorList>
    </citation>
    <scope>NUCLEOTIDE SEQUENCE [LARGE SCALE GENOMIC DNA]</scope>
    <source>
        <strain evidence="1 2">60.27F</strain>
    </source>
</reference>